<dbReference type="Proteomes" id="UP000606786">
    <property type="component" value="Unassembled WGS sequence"/>
</dbReference>
<evidence type="ECO:0000313" key="1">
    <source>
        <dbReference type="EMBL" id="CAD7014778.1"/>
    </source>
</evidence>
<keyword evidence="3" id="KW-1185">Reference proteome</keyword>
<gene>
    <name evidence="1" type="ORF">CCAP1982_LOCUS22749</name>
</gene>
<dbReference type="EMBL" id="GAMC01011116">
    <property type="protein sequence ID" value="JAB95439.1"/>
    <property type="molecule type" value="mRNA"/>
</dbReference>
<reference evidence="2" key="2">
    <citation type="journal article" date="2014" name="BMC Genomics">
        <title>A genomic perspective to assessing quality of mass-reared SIT flies used in Mediterranean fruit fly (Ceratitis capitata) eradication in California.</title>
        <authorList>
            <person name="Calla B."/>
            <person name="Hall B."/>
            <person name="Hou S."/>
            <person name="Geib S.M."/>
        </authorList>
    </citation>
    <scope>NUCLEOTIDE SEQUENCE</scope>
</reference>
<dbReference type="OrthoDB" id="6763801at2759"/>
<organism evidence="2">
    <name type="scientific">Ceratitis capitata</name>
    <name type="common">Mediterranean fruit fly</name>
    <name type="synonym">Tephritis capitata</name>
    <dbReference type="NCBI Taxonomy" id="7213"/>
    <lineage>
        <taxon>Eukaryota</taxon>
        <taxon>Metazoa</taxon>
        <taxon>Ecdysozoa</taxon>
        <taxon>Arthropoda</taxon>
        <taxon>Hexapoda</taxon>
        <taxon>Insecta</taxon>
        <taxon>Pterygota</taxon>
        <taxon>Neoptera</taxon>
        <taxon>Endopterygota</taxon>
        <taxon>Diptera</taxon>
        <taxon>Brachycera</taxon>
        <taxon>Muscomorpha</taxon>
        <taxon>Tephritoidea</taxon>
        <taxon>Tephritidae</taxon>
        <taxon>Ceratitis</taxon>
        <taxon>Ceratitis</taxon>
    </lineage>
</organism>
<reference evidence="1" key="3">
    <citation type="submission" date="2020-11" db="EMBL/GenBank/DDBJ databases">
        <authorList>
            <person name="Whitehead M."/>
        </authorList>
    </citation>
    <scope>NUCLEOTIDE SEQUENCE</scope>
    <source>
        <strain evidence="1">EGII</strain>
    </source>
</reference>
<dbReference type="AlphaFoldDB" id="W8B2W0"/>
<protein>
    <submittedName>
        <fullName evidence="1">(Mediterranean fruit fly) hypothetical protein</fullName>
    </submittedName>
</protein>
<evidence type="ECO:0000313" key="3">
    <source>
        <dbReference type="Proteomes" id="UP000606786"/>
    </source>
</evidence>
<sequence length="424" mass="48431">MALLTRRTSPGSPKAMQRFQNCIAFLWPSLNSGPAQAHAIQRKSAQIDSLDCLTNELVSRNSKKWDELRDLFIRKPNKIESNPNNFSDQNEIVSTSFGQNVNILSKGVVSDFEVICSPQLGLDIRSLSQPQLDNLLLSTVEIKNKPDFLYLIKQCIRYQQLPSNEVLLGSLKYLMQLCRLQQIESLADLCKLREHPLVKVYANFSPFKAMALWRSGSADIALVTLHRDYGNCMETGEGRKLARNVFRTIVEDTLLQKSEAVLVSLMQVARSIYTEQKDIFVVACVWKQCFASEWFSDQKSAADLYDNYQELQQLVARRSSSLCSSFLRTNNVDAVHRLIEVFLQNEQREACANCLSLLFNYQYLRSDLRACAEIIKSCSELGMPLSDVQNEQFLTLFLNQPTIGNVRSKENHQPKPVKEFQFKF</sequence>
<name>W8B2W0_CERCA</name>
<reference evidence="2" key="1">
    <citation type="submission" date="2013-07" db="EMBL/GenBank/DDBJ databases">
        <authorList>
            <person name="Geib S."/>
        </authorList>
    </citation>
    <scope>NUCLEOTIDE SEQUENCE</scope>
</reference>
<accession>W8B2W0</accession>
<evidence type="ECO:0000313" key="2">
    <source>
        <dbReference type="EMBL" id="JAB95445.1"/>
    </source>
</evidence>
<dbReference type="EMBL" id="CAJHJT010000056">
    <property type="protein sequence ID" value="CAD7014778.1"/>
    <property type="molecule type" value="Genomic_DNA"/>
</dbReference>
<dbReference type="EMBL" id="GAMC01011113">
    <property type="protein sequence ID" value="JAB95442.1"/>
    <property type="molecule type" value="mRNA"/>
</dbReference>
<proteinExistence type="evidence at transcript level"/>
<dbReference type="EMBL" id="GAMC01011110">
    <property type="protein sequence ID" value="JAB95445.1"/>
    <property type="molecule type" value="mRNA"/>
</dbReference>
<dbReference type="KEGG" id="ccat:101450748"/>